<keyword evidence="3" id="KW-0862">Zinc</keyword>
<dbReference type="Pfam" id="PF01753">
    <property type="entry name" value="zf-MYND"/>
    <property type="match status" value="1"/>
</dbReference>
<dbReference type="PROSITE" id="PS01360">
    <property type="entry name" value="ZF_MYND_1"/>
    <property type="match status" value="1"/>
</dbReference>
<sequence length="301" mass="33316">MPDGPLPEVGKAVRRHSDHGTLLQSLHLPGTMRDDEGESSDEGDMYVNRRGLCHCSAHRREVCQLCCVDHRPTNEITRAGKDADIDAILERHERIQEAEHCAMLMQRRSEGNSSGPLMLGSEEAQRLFAAAADRPPSGSEVCAHCKRGGKLLRCSRCKSALYCNREHQVADFPRHKADCRRIAAAAINTPTGARARSEARTPTTWAKLEALGGMPATGKTLELRIMSEPIPFLRYSFDGKDRKGDVRRVAFYLDNGTAPPPALALGKVFRWRNPSFHQFMDGSTGARIEDEDLVNITVTDS</sequence>
<keyword evidence="8" id="KW-1185">Reference proteome</keyword>
<evidence type="ECO:0000313" key="7">
    <source>
        <dbReference type="EMBL" id="KAK9816678.1"/>
    </source>
</evidence>
<protein>
    <recommendedName>
        <fullName evidence="6">MYND-type domain-containing protein</fullName>
    </recommendedName>
</protein>
<keyword evidence="1" id="KW-0479">Metal-binding</keyword>
<proteinExistence type="predicted"/>
<evidence type="ECO:0000313" key="8">
    <source>
        <dbReference type="Proteomes" id="UP001489004"/>
    </source>
</evidence>
<dbReference type="Proteomes" id="UP001489004">
    <property type="component" value="Unassembled WGS sequence"/>
</dbReference>
<comment type="caution">
    <text evidence="7">The sequence shown here is derived from an EMBL/GenBank/DDBJ whole genome shotgun (WGS) entry which is preliminary data.</text>
</comment>
<feature type="region of interest" description="Disordered" evidence="5">
    <location>
        <begin position="1"/>
        <end position="21"/>
    </location>
</feature>
<feature type="domain" description="MYND-type" evidence="6">
    <location>
        <begin position="142"/>
        <end position="179"/>
    </location>
</feature>
<evidence type="ECO:0000256" key="1">
    <source>
        <dbReference type="ARBA" id="ARBA00022723"/>
    </source>
</evidence>
<name>A0AAW1Q2X5_9CHLO</name>
<reference evidence="7 8" key="1">
    <citation type="journal article" date="2024" name="Nat. Commun.">
        <title>Phylogenomics reveals the evolutionary origins of lichenization in chlorophyte algae.</title>
        <authorList>
            <person name="Puginier C."/>
            <person name="Libourel C."/>
            <person name="Otte J."/>
            <person name="Skaloud P."/>
            <person name="Haon M."/>
            <person name="Grisel S."/>
            <person name="Petersen M."/>
            <person name="Berrin J.G."/>
            <person name="Delaux P.M."/>
            <person name="Dal Grande F."/>
            <person name="Keller J."/>
        </authorList>
    </citation>
    <scope>NUCLEOTIDE SEQUENCE [LARGE SCALE GENOMIC DNA]</scope>
    <source>
        <strain evidence="7 8">SAG 2043</strain>
    </source>
</reference>
<organism evidence="7 8">
    <name type="scientific">[Myrmecia] bisecta</name>
    <dbReference type="NCBI Taxonomy" id="41462"/>
    <lineage>
        <taxon>Eukaryota</taxon>
        <taxon>Viridiplantae</taxon>
        <taxon>Chlorophyta</taxon>
        <taxon>core chlorophytes</taxon>
        <taxon>Trebouxiophyceae</taxon>
        <taxon>Trebouxiales</taxon>
        <taxon>Trebouxiaceae</taxon>
        <taxon>Myrmecia</taxon>
    </lineage>
</organism>
<accession>A0AAW1Q2X5</accession>
<evidence type="ECO:0000256" key="3">
    <source>
        <dbReference type="ARBA" id="ARBA00022833"/>
    </source>
</evidence>
<evidence type="ECO:0000256" key="5">
    <source>
        <dbReference type="SAM" id="MobiDB-lite"/>
    </source>
</evidence>
<gene>
    <name evidence="7" type="ORF">WJX72_003583</name>
</gene>
<dbReference type="AlphaFoldDB" id="A0AAW1Q2X5"/>
<dbReference type="SUPFAM" id="SSF144232">
    <property type="entry name" value="HIT/MYND zinc finger-like"/>
    <property type="match status" value="1"/>
</dbReference>
<keyword evidence="2 4" id="KW-0863">Zinc-finger</keyword>
<dbReference type="PROSITE" id="PS50865">
    <property type="entry name" value="ZF_MYND_2"/>
    <property type="match status" value="1"/>
</dbReference>
<dbReference type="GO" id="GO:0008270">
    <property type="term" value="F:zinc ion binding"/>
    <property type="evidence" value="ECO:0007669"/>
    <property type="project" value="UniProtKB-KW"/>
</dbReference>
<dbReference type="InterPro" id="IPR002893">
    <property type="entry name" value="Znf_MYND"/>
</dbReference>
<evidence type="ECO:0000256" key="2">
    <source>
        <dbReference type="ARBA" id="ARBA00022771"/>
    </source>
</evidence>
<dbReference type="Gene3D" id="6.10.140.2220">
    <property type="match status" value="1"/>
</dbReference>
<dbReference type="EMBL" id="JALJOR010000005">
    <property type="protein sequence ID" value="KAK9816678.1"/>
    <property type="molecule type" value="Genomic_DNA"/>
</dbReference>
<evidence type="ECO:0000256" key="4">
    <source>
        <dbReference type="PROSITE-ProRule" id="PRU00134"/>
    </source>
</evidence>
<evidence type="ECO:0000259" key="6">
    <source>
        <dbReference type="PROSITE" id="PS50865"/>
    </source>
</evidence>